<dbReference type="EMBL" id="AUVB01000021">
    <property type="protein sequence ID" value="KGE04687.1"/>
    <property type="molecule type" value="Genomic_DNA"/>
</dbReference>
<gene>
    <name evidence="4" type="ORF">HRUBRA_00712</name>
</gene>
<dbReference type="GO" id="GO:0004725">
    <property type="term" value="F:protein tyrosine phosphatase activity"/>
    <property type="evidence" value="ECO:0007669"/>
    <property type="project" value="UniProtKB-EC"/>
</dbReference>
<organism evidence="4 5">
    <name type="scientific">Pseudohaliea rubra DSM 19751</name>
    <dbReference type="NCBI Taxonomy" id="1265313"/>
    <lineage>
        <taxon>Bacteria</taxon>
        <taxon>Pseudomonadati</taxon>
        <taxon>Pseudomonadota</taxon>
        <taxon>Gammaproteobacteria</taxon>
        <taxon>Cellvibrionales</taxon>
        <taxon>Halieaceae</taxon>
        <taxon>Pseudohaliea</taxon>
    </lineage>
</organism>
<dbReference type="InterPro" id="IPR029021">
    <property type="entry name" value="Prot-tyrosine_phosphatase-like"/>
</dbReference>
<name>A0A095VTB0_9GAMM</name>
<feature type="chain" id="PRO_5001920074" evidence="2">
    <location>
        <begin position="32"/>
        <end position="308"/>
    </location>
</feature>
<dbReference type="PANTHER" id="PTHR31126">
    <property type="entry name" value="TYROSINE-PROTEIN PHOSPHATASE"/>
    <property type="match status" value="1"/>
</dbReference>
<accession>A0A095VTB0</accession>
<dbReference type="PANTHER" id="PTHR31126:SF1">
    <property type="entry name" value="TYROSINE SPECIFIC PROTEIN PHOSPHATASES DOMAIN-CONTAINING PROTEIN"/>
    <property type="match status" value="1"/>
</dbReference>
<feature type="signal peptide" evidence="2">
    <location>
        <begin position="1"/>
        <end position="31"/>
    </location>
</feature>
<dbReference type="InterPro" id="IPR000387">
    <property type="entry name" value="Tyr_Pase_dom"/>
</dbReference>
<comment type="similarity">
    <text evidence="1">Belongs to the protein-tyrosine phosphatase family.</text>
</comment>
<dbReference type="Pfam" id="PF13350">
    <property type="entry name" value="Y_phosphatase3"/>
    <property type="match status" value="1"/>
</dbReference>
<comment type="caution">
    <text evidence="4">The sequence shown here is derived from an EMBL/GenBank/DDBJ whole genome shotgun (WGS) entry which is preliminary data.</text>
</comment>
<reference evidence="4 5" key="1">
    <citation type="journal article" date="2014" name="Genome Announc.">
        <title>Genome Sequence of Gammaproteobacterial Pseudohaliea rubra Type Strain DSM 19751, Isolated from Coastal Seawater of the Mediterranean Sea.</title>
        <authorList>
            <person name="Spring S."/>
            <person name="Fiebig A."/>
            <person name="Riedel T."/>
            <person name="Goker M."/>
            <person name="Klenk H.P."/>
        </authorList>
    </citation>
    <scope>NUCLEOTIDE SEQUENCE [LARGE SCALE GENOMIC DNA]</scope>
    <source>
        <strain evidence="4 5">DSM 19751</strain>
    </source>
</reference>
<dbReference type="STRING" id="1265313.HRUBRA_00712"/>
<feature type="domain" description="Tyrosine specific protein phosphatases" evidence="3">
    <location>
        <begin position="152"/>
        <end position="218"/>
    </location>
</feature>
<dbReference type="InterPro" id="IPR026893">
    <property type="entry name" value="Tyr/Ser_Pase_IphP-type"/>
</dbReference>
<evidence type="ECO:0000256" key="1">
    <source>
        <dbReference type="ARBA" id="ARBA00009580"/>
    </source>
</evidence>
<keyword evidence="2" id="KW-0732">Signal</keyword>
<dbReference type="Gene3D" id="3.90.190.10">
    <property type="entry name" value="Protein tyrosine phosphatase superfamily"/>
    <property type="match status" value="1"/>
</dbReference>
<proteinExistence type="inferred from homology"/>
<dbReference type="PATRIC" id="fig|1265313.6.peg.706"/>
<evidence type="ECO:0000256" key="2">
    <source>
        <dbReference type="SAM" id="SignalP"/>
    </source>
</evidence>
<keyword evidence="5" id="KW-1185">Reference proteome</keyword>
<dbReference type="SUPFAM" id="SSF52799">
    <property type="entry name" value="(Phosphotyrosine protein) phosphatases II"/>
    <property type="match status" value="1"/>
</dbReference>
<evidence type="ECO:0000259" key="3">
    <source>
        <dbReference type="PROSITE" id="PS50056"/>
    </source>
</evidence>
<evidence type="ECO:0000313" key="5">
    <source>
        <dbReference type="Proteomes" id="UP000029640"/>
    </source>
</evidence>
<dbReference type="OrthoDB" id="1188001at2"/>
<sequence>MTLTARFTGILRLCAAAIAVAAGLSSLPAQGESAAPAAAAPGYDRLLPLEGGSNFRDLGGYFTADGRQVRRGLLFRSGVMTSLTAADQAYLAAFDFQGVVDLRSSEERALYPNRWVAAQEIELLTHDYSMREIVARMMGDDGQPLGMGELYRGFPQLLEPQLRLFFEALLAGQVPLVVNCSAGQDRTGFASALLLSALGVPRDVILQDYLVSTRYRRPEVERGDVDLAAAARDNFFAQLMLRYSEGEEAKAAQPLLTEEGVPFLRYALDQVEQDFGSIERYLEERLGVDKRDREELRRRFLVATYAAS</sequence>
<dbReference type="HOGENOM" id="CLU_057546_0_0_6"/>
<dbReference type="Proteomes" id="UP000029640">
    <property type="component" value="Unassembled WGS sequence"/>
</dbReference>
<dbReference type="RefSeq" id="WP_052094554.1">
    <property type="nucleotide sequence ID" value="NZ_KN234763.1"/>
</dbReference>
<keyword evidence="4" id="KW-0378">Hydrolase</keyword>
<protein>
    <submittedName>
        <fullName evidence="4">Protein tyrosine phosphatase</fullName>
        <ecNumber evidence="4">3.1.3.48</ecNumber>
    </submittedName>
</protein>
<dbReference type="eggNOG" id="COG2365">
    <property type="taxonomic scope" value="Bacteria"/>
</dbReference>
<dbReference type="AlphaFoldDB" id="A0A095VTB0"/>
<dbReference type="PROSITE" id="PS50056">
    <property type="entry name" value="TYR_PHOSPHATASE_2"/>
    <property type="match status" value="1"/>
</dbReference>
<evidence type="ECO:0000313" key="4">
    <source>
        <dbReference type="EMBL" id="KGE04687.1"/>
    </source>
</evidence>
<dbReference type="EC" id="3.1.3.48" evidence="4"/>